<sequence>MFYLKGQYKIAICDDDNVFCMKIESYIYEYYGKNNVKLSIFYSGEEFIKSKDKYDCIFLDIEMIDLNGIEIATMIRNYDLDTYIIIVSGFPKYKNVAYRLHVFDYLDKPLKKTTLFRTLDDMTMLLKKKQNVQYEHFQTNQGLVKLRVNDIVYFEYSERKINLCTNNGHIYQFYDTIYKLEDKFKKYHFISPHKAFLVNVDYIQNIHSNDLILEKDIIIPISKLKRKQIKDALSNKYYQKSYKFVQNKFSGVSLKEVKWNIKDTLIFTIIVLSVPILIIMLNQAFSFSFNGTIISVLILILNVIIHEFGHSTALLLFGKKVANYKFKFKWIFPSIVCDTSEAYMLPNYEKIIVFYSGVLFNIISCMILWRLNYLQECMPTLGFIIFNLIPIPFLETDG</sequence>
<dbReference type="EMBL" id="AWVI01000018">
    <property type="protein sequence ID" value="ERK46795.1"/>
    <property type="molecule type" value="Genomic_DNA"/>
</dbReference>
<accession>U2P8F5</accession>
<dbReference type="Gene3D" id="2.40.50.1020">
    <property type="entry name" value="LytTr DNA-binding domain"/>
    <property type="match status" value="1"/>
</dbReference>
<dbReference type="AlphaFoldDB" id="U2P8F5"/>
<dbReference type="RefSeq" id="WP_262359495.1">
    <property type="nucleotide sequence ID" value="NZ_KI270975.1"/>
</dbReference>
<dbReference type="InterPro" id="IPR011006">
    <property type="entry name" value="CheY-like_superfamily"/>
</dbReference>
<feature type="transmembrane region" description="Helical" evidence="2">
    <location>
        <begin position="352"/>
        <end position="371"/>
    </location>
</feature>
<keyword evidence="2" id="KW-0812">Transmembrane</keyword>
<dbReference type="GO" id="GO:0003677">
    <property type="term" value="F:DNA binding"/>
    <property type="evidence" value="ECO:0007669"/>
    <property type="project" value="UniProtKB-KW"/>
</dbReference>
<feature type="domain" description="HTH LytTR-type" evidence="4">
    <location>
        <begin position="137"/>
        <end position="235"/>
    </location>
</feature>
<dbReference type="HOGENOM" id="CLU_692124_0_0_9"/>
<dbReference type="GO" id="GO:0000156">
    <property type="term" value="F:phosphorelay response regulator activity"/>
    <property type="evidence" value="ECO:0007669"/>
    <property type="project" value="InterPro"/>
</dbReference>
<name>U2P8F5_9FIRM</name>
<dbReference type="Proteomes" id="UP000016658">
    <property type="component" value="Unassembled WGS sequence"/>
</dbReference>
<dbReference type="Gene3D" id="3.40.50.2300">
    <property type="match status" value="1"/>
</dbReference>
<dbReference type="PROSITE" id="PS50930">
    <property type="entry name" value="HTH_LYTTR"/>
    <property type="match status" value="1"/>
</dbReference>
<keyword evidence="1" id="KW-0597">Phosphoprotein</keyword>
<gene>
    <name evidence="5" type="ORF">HMPREF0367_00344</name>
</gene>
<evidence type="ECO:0000313" key="5">
    <source>
        <dbReference type="EMBL" id="ERK46795.1"/>
    </source>
</evidence>
<keyword evidence="2" id="KW-0472">Membrane</keyword>
<organism evidence="5 6">
    <name type="scientific">Faecalitalea cylindroides ATCC 27803</name>
    <dbReference type="NCBI Taxonomy" id="649755"/>
    <lineage>
        <taxon>Bacteria</taxon>
        <taxon>Bacillati</taxon>
        <taxon>Bacillota</taxon>
        <taxon>Erysipelotrichia</taxon>
        <taxon>Erysipelotrichales</taxon>
        <taxon>Erysipelotrichaceae</taxon>
        <taxon>Faecalitalea</taxon>
    </lineage>
</organism>
<feature type="modified residue" description="4-aspartylphosphate" evidence="1">
    <location>
        <position position="60"/>
    </location>
</feature>
<evidence type="ECO:0000256" key="2">
    <source>
        <dbReference type="SAM" id="Phobius"/>
    </source>
</evidence>
<comment type="caution">
    <text evidence="5">The sequence shown here is derived from an EMBL/GenBank/DDBJ whole genome shotgun (WGS) entry which is preliminary data.</text>
</comment>
<evidence type="ECO:0000259" key="3">
    <source>
        <dbReference type="PROSITE" id="PS50110"/>
    </source>
</evidence>
<evidence type="ECO:0000259" key="4">
    <source>
        <dbReference type="PROSITE" id="PS50930"/>
    </source>
</evidence>
<dbReference type="InterPro" id="IPR001789">
    <property type="entry name" value="Sig_transdc_resp-reg_receiver"/>
</dbReference>
<protein>
    <submittedName>
        <fullName evidence="5">LytTr DNA-binding domain protein</fullName>
    </submittedName>
</protein>
<dbReference type="SMART" id="SM00850">
    <property type="entry name" value="LytTR"/>
    <property type="match status" value="1"/>
</dbReference>
<dbReference type="Pfam" id="PF04397">
    <property type="entry name" value="LytTR"/>
    <property type="match status" value="1"/>
</dbReference>
<dbReference type="PANTHER" id="PTHR37299:SF1">
    <property type="entry name" value="STAGE 0 SPORULATION PROTEIN A HOMOLOG"/>
    <property type="match status" value="1"/>
</dbReference>
<dbReference type="Pfam" id="PF00072">
    <property type="entry name" value="Response_reg"/>
    <property type="match status" value="1"/>
</dbReference>
<reference evidence="5 6" key="1">
    <citation type="submission" date="2013-06" db="EMBL/GenBank/DDBJ databases">
        <authorList>
            <person name="Weinstock G."/>
            <person name="Sodergren E."/>
            <person name="Lobos E.A."/>
            <person name="Fulton L."/>
            <person name="Fulton R."/>
            <person name="Courtney L."/>
            <person name="Fronick C."/>
            <person name="O'Laughlin M."/>
            <person name="Godfrey J."/>
            <person name="Wilson R.M."/>
            <person name="Miner T."/>
            <person name="Farmer C."/>
            <person name="Delehaunty K."/>
            <person name="Cordes M."/>
            <person name="Minx P."/>
            <person name="Tomlinson C."/>
            <person name="Chen J."/>
            <person name="Wollam A."/>
            <person name="Pepin K.H."/>
            <person name="Bhonagiri V."/>
            <person name="Zhang X."/>
            <person name="Warren W."/>
            <person name="Mitreva M."/>
            <person name="Mardis E.R."/>
            <person name="Wilson R.K."/>
        </authorList>
    </citation>
    <scope>NUCLEOTIDE SEQUENCE [LARGE SCALE GENOMIC DNA]</scope>
    <source>
        <strain evidence="5 6">ATCC 27803</strain>
    </source>
</reference>
<feature type="transmembrane region" description="Helical" evidence="2">
    <location>
        <begin position="265"/>
        <end position="285"/>
    </location>
</feature>
<proteinExistence type="predicted"/>
<dbReference type="InterPro" id="IPR046947">
    <property type="entry name" value="LytR-like"/>
</dbReference>
<keyword evidence="5" id="KW-0238">DNA-binding</keyword>
<feature type="domain" description="Response regulatory" evidence="3">
    <location>
        <begin position="9"/>
        <end position="123"/>
    </location>
</feature>
<keyword evidence="2" id="KW-1133">Transmembrane helix</keyword>
<dbReference type="SUPFAM" id="SSF52172">
    <property type="entry name" value="CheY-like"/>
    <property type="match status" value="1"/>
</dbReference>
<dbReference type="CDD" id="cd00156">
    <property type="entry name" value="REC"/>
    <property type="match status" value="1"/>
</dbReference>
<feature type="transmembrane region" description="Helical" evidence="2">
    <location>
        <begin position="291"/>
        <end position="317"/>
    </location>
</feature>
<evidence type="ECO:0000256" key="1">
    <source>
        <dbReference type="PROSITE-ProRule" id="PRU00169"/>
    </source>
</evidence>
<dbReference type="InterPro" id="IPR007492">
    <property type="entry name" value="LytTR_DNA-bd_dom"/>
</dbReference>
<dbReference type="SMART" id="SM00448">
    <property type="entry name" value="REC"/>
    <property type="match status" value="1"/>
</dbReference>
<dbReference type="PANTHER" id="PTHR37299">
    <property type="entry name" value="TRANSCRIPTIONAL REGULATOR-RELATED"/>
    <property type="match status" value="1"/>
</dbReference>
<dbReference type="PROSITE" id="PS50110">
    <property type="entry name" value="RESPONSE_REGULATORY"/>
    <property type="match status" value="1"/>
</dbReference>
<evidence type="ECO:0000313" key="6">
    <source>
        <dbReference type="Proteomes" id="UP000016658"/>
    </source>
</evidence>